<protein>
    <submittedName>
        <fullName evidence="1">Uncharacterized protein</fullName>
    </submittedName>
</protein>
<name>A0ABR7MWL7_9FIRM</name>
<dbReference type="Proteomes" id="UP000637513">
    <property type="component" value="Unassembled WGS sequence"/>
</dbReference>
<gene>
    <name evidence="1" type="ORF">H8700_10755</name>
</gene>
<organism evidence="1 2">
    <name type="scientific">Jutongia hominis</name>
    <dbReference type="NCBI Taxonomy" id="2763664"/>
    <lineage>
        <taxon>Bacteria</taxon>
        <taxon>Bacillati</taxon>
        <taxon>Bacillota</taxon>
        <taxon>Clostridia</taxon>
        <taxon>Lachnospirales</taxon>
        <taxon>Lachnospiraceae</taxon>
        <taxon>Jutongia</taxon>
    </lineage>
</organism>
<accession>A0ABR7MWL7</accession>
<comment type="caution">
    <text evidence="1">The sequence shown here is derived from an EMBL/GenBank/DDBJ whole genome shotgun (WGS) entry which is preliminary data.</text>
</comment>
<dbReference type="RefSeq" id="WP_249305631.1">
    <property type="nucleotide sequence ID" value="NZ_JACRSW010000035.1"/>
</dbReference>
<reference evidence="1 2" key="1">
    <citation type="submission" date="2020-08" db="EMBL/GenBank/DDBJ databases">
        <title>Genome public.</title>
        <authorList>
            <person name="Liu C."/>
            <person name="Sun Q."/>
        </authorList>
    </citation>
    <scope>NUCLEOTIDE SEQUENCE [LARGE SCALE GENOMIC DNA]</scope>
    <source>
        <strain evidence="1 2">BX3</strain>
    </source>
</reference>
<sequence>MITSKFFNMGQVVTTRSINDLMAAEQKFAIEVTVALQRFAVKDWGDMNTEDKQTNEDALNYPDDLYVMGAYNTSKGRIWIITNRISETPGDNATTICFTDER</sequence>
<evidence type="ECO:0000313" key="1">
    <source>
        <dbReference type="EMBL" id="MBC8558182.1"/>
    </source>
</evidence>
<dbReference type="EMBL" id="JACRSW010000035">
    <property type="protein sequence ID" value="MBC8558182.1"/>
    <property type="molecule type" value="Genomic_DNA"/>
</dbReference>
<keyword evidence="2" id="KW-1185">Reference proteome</keyword>
<evidence type="ECO:0000313" key="2">
    <source>
        <dbReference type="Proteomes" id="UP000637513"/>
    </source>
</evidence>
<proteinExistence type="predicted"/>